<feature type="compositionally biased region" description="Basic and acidic residues" evidence="2">
    <location>
        <begin position="752"/>
        <end position="766"/>
    </location>
</feature>
<dbReference type="AlphaFoldDB" id="A0AAJ7WGR7"/>
<dbReference type="RefSeq" id="XP_028966509.1">
    <property type="nucleotide sequence ID" value="XM_029110676.1"/>
</dbReference>
<dbReference type="PANTHER" id="PTHR22736:SF2">
    <property type="entry name" value="COILED-COIL DOMAIN-CONTAINING PROTEIN 66"/>
    <property type="match status" value="1"/>
</dbReference>
<dbReference type="KEGG" id="goe:114828049"/>
<dbReference type="GO" id="GO:0060271">
    <property type="term" value="P:cilium assembly"/>
    <property type="evidence" value="ECO:0007669"/>
    <property type="project" value="TreeGrafter"/>
</dbReference>
<dbReference type="InterPro" id="IPR039183">
    <property type="entry name" value="CCD66"/>
</dbReference>
<evidence type="ECO:0000256" key="1">
    <source>
        <dbReference type="SAM" id="Coils"/>
    </source>
</evidence>
<feature type="coiled-coil region" evidence="1">
    <location>
        <begin position="206"/>
        <end position="294"/>
    </location>
</feature>
<sequence>MAVDTGEESIETWAGGPSSQNVVTLSKEDFEKLVSSAQRAHLYSLAGNLSISNGNLSQKDDDELPQDLSMSRTQSQPELSPFLKSPIPQRPLSKMEQKQLQWERERAELQAMKDWGTPSMVGTPHKGRRLQPVAAVTPQLSTEGNSGPRVTNILNMENANHVQFTDHQAGKAPSSGRYSMADEAKKRLGSLVSDVADPEIIRLEKAQKAAEYRRAIEQQVEEKRKRKQEEELKTKLEEEAAERKLNEERERLRKQYEDEQRKIRIKEEAEQRTRQILLEKVKEAEAAADEARRMRLRRNANSALPQDEIIAASVQNVLKLPSPPPIERTRSRLSNSPPLPAPRRTNSGFLATSSNLPSAHGGNRLSAQASPHAIDLNCQSQLQHMNQGILISQQATSPSFPAAPPQMQTIYSSAFLDSGNGPCNNMLHQQVPMIHKCQAYVESMPSPPRTGYSSCSCHVHARLPILTSFYTQTPTYIEDRVLTPTILRLRQRSQSMKNLKSSAVQTDWSMLRDMSPPSSAPSSPVNGRSSRRRKPVSTGGLERDKNKRPPWNANIPNHAYIKNTDRDPNMHTRKKLQELRKQHWEREMTQQNAWQQSTRRRIGANNTDHDRNPRSSARLDSRHSSRSKSLRQTSRRVDTSDTDLSIANNDTGSDFPEHNGYGTDGAIGKGLRDDGVDSSEVSATASAGPLSGGRSTEITKNEPTIPAPAPRKTWKSQSMYIPQHRAESPPVPALLNKMRLQSAEDLNATRGSSHDSNHEESIDHSHSSLTRSKSNNSLSSLRRNRRPPSAASELEIECHGTVNDQKKILSQLSTLRQTLLLKRQELENSISTPRVSRKAKT</sequence>
<protein>
    <submittedName>
        <fullName evidence="5">Stress response protein NST1-like</fullName>
    </submittedName>
</protein>
<feature type="region of interest" description="Disordered" evidence="2">
    <location>
        <begin position="1"/>
        <end position="20"/>
    </location>
</feature>
<dbReference type="GeneID" id="114828049"/>
<feature type="region of interest" description="Disordered" evidence="2">
    <location>
        <begin position="321"/>
        <end position="368"/>
    </location>
</feature>
<feature type="compositionally biased region" description="Acidic residues" evidence="2">
    <location>
        <begin position="1"/>
        <end position="10"/>
    </location>
</feature>
<organism evidence="4 5">
    <name type="scientific">Galendromus occidentalis</name>
    <name type="common">western predatory mite</name>
    <dbReference type="NCBI Taxonomy" id="34638"/>
    <lineage>
        <taxon>Eukaryota</taxon>
        <taxon>Metazoa</taxon>
        <taxon>Ecdysozoa</taxon>
        <taxon>Arthropoda</taxon>
        <taxon>Chelicerata</taxon>
        <taxon>Arachnida</taxon>
        <taxon>Acari</taxon>
        <taxon>Parasitiformes</taxon>
        <taxon>Mesostigmata</taxon>
        <taxon>Gamasina</taxon>
        <taxon>Phytoseioidea</taxon>
        <taxon>Phytoseiidae</taxon>
        <taxon>Typhlodrominae</taxon>
        <taxon>Galendromus</taxon>
    </lineage>
</organism>
<feature type="compositionally biased region" description="Low complexity" evidence="2">
    <location>
        <begin position="767"/>
        <end position="792"/>
    </location>
</feature>
<dbReference type="GO" id="GO:0008017">
    <property type="term" value="F:microtubule binding"/>
    <property type="evidence" value="ECO:0007669"/>
    <property type="project" value="TreeGrafter"/>
</dbReference>
<reference evidence="5" key="1">
    <citation type="submission" date="2025-08" db="UniProtKB">
        <authorList>
            <consortium name="RefSeq"/>
        </authorList>
    </citation>
    <scope>IDENTIFICATION</scope>
</reference>
<evidence type="ECO:0000256" key="2">
    <source>
        <dbReference type="SAM" id="MobiDB-lite"/>
    </source>
</evidence>
<accession>A0AAJ7WGR7</accession>
<gene>
    <name evidence="5" type="primary">LOC114828049</name>
</gene>
<evidence type="ECO:0000259" key="3">
    <source>
        <dbReference type="Pfam" id="PF15236"/>
    </source>
</evidence>
<dbReference type="InterPro" id="IPR040467">
    <property type="entry name" value="CCDC66_dom"/>
</dbReference>
<evidence type="ECO:0000313" key="5">
    <source>
        <dbReference type="RefSeq" id="XP_028966509.1"/>
    </source>
</evidence>
<proteinExistence type="predicted"/>
<name>A0AAJ7WGR7_9ACAR</name>
<dbReference type="Pfam" id="PF15236">
    <property type="entry name" value="CCDC66"/>
    <property type="match status" value="1"/>
</dbReference>
<dbReference type="Proteomes" id="UP000694867">
    <property type="component" value="Unplaced"/>
</dbReference>
<feature type="compositionally biased region" description="Basic and acidic residues" evidence="2">
    <location>
        <begin position="607"/>
        <end position="623"/>
    </location>
</feature>
<dbReference type="GO" id="GO:0005929">
    <property type="term" value="C:cilium"/>
    <property type="evidence" value="ECO:0007669"/>
    <property type="project" value="TreeGrafter"/>
</dbReference>
<feature type="compositionally biased region" description="Polar residues" evidence="2">
    <location>
        <begin position="344"/>
        <end position="357"/>
    </location>
</feature>
<feature type="compositionally biased region" description="Polar residues" evidence="2">
    <location>
        <begin position="693"/>
        <end position="702"/>
    </location>
</feature>
<dbReference type="PANTHER" id="PTHR22736">
    <property type="entry name" value="COILED-COIL DOMAIN-CONTAINING PROTEIN 66"/>
    <property type="match status" value="1"/>
</dbReference>
<feature type="compositionally biased region" description="Polar residues" evidence="2">
    <location>
        <begin position="642"/>
        <end position="652"/>
    </location>
</feature>
<feature type="compositionally biased region" description="Low complexity" evidence="2">
    <location>
        <begin position="515"/>
        <end position="524"/>
    </location>
</feature>
<feature type="region of interest" description="Disordered" evidence="2">
    <location>
        <begin position="51"/>
        <end position="92"/>
    </location>
</feature>
<feature type="region of interest" description="Disordered" evidence="2">
    <location>
        <begin position="584"/>
        <end position="715"/>
    </location>
</feature>
<feature type="region of interest" description="Disordered" evidence="2">
    <location>
        <begin position="509"/>
        <end position="569"/>
    </location>
</feature>
<feature type="domain" description="CCDC66" evidence="3">
    <location>
        <begin position="202"/>
        <end position="299"/>
    </location>
</feature>
<dbReference type="GO" id="GO:0005874">
    <property type="term" value="C:microtubule"/>
    <property type="evidence" value="ECO:0007669"/>
    <property type="project" value="TreeGrafter"/>
</dbReference>
<feature type="region of interest" description="Disordered" evidence="2">
    <location>
        <begin position="746"/>
        <end position="795"/>
    </location>
</feature>
<keyword evidence="1" id="KW-0175">Coiled coil</keyword>
<evidence type="ECO:0000313" key="4">
    <source>
        <dbReference type="Proteomes" id="UP000694867"/>
    </source>
</evidence>
<keyword evidence="4" id="KW-1185">Reference proteome</keyword>
<feature type="compositionally biased region" description="Polar residues" evidence="2">
    <location>
        <begin position="68"/>
        <end position="78"/>
    </location>
</feature>